<protein>
    <recommendedName>
        <fullName evidence="2">DUF6545 domain-containing protein</fullName>
    </recommendedName>
</protein>
<reference evidence="3 4" key="1">
    <citation type="submission" date="2019-03" db="EMBL/GenBank/DDBJ databases">
        <title>Comparative genomic analyses of the sweetpotato soil rot pathogen, Streptomyces ipomoeae.</title>
        <authorList>
            <person name="Ruschel Soares N."/>
            <person name="Badger J.H."/>
            <person name="Huguet-Tapia J.C."/>
            <person name="Clark C.A."/>
            <person name="Pettis G.S."/>
        </authorList>
    </citation>
    <scope>NUCLEOTIDE SEQUENCE [LARGE SCALE GENOMIC DNA]</scope>
    <source>
        <strain evidence="3 4">88-35</strain>
    </source>
</reference>
<dbReference type="InterPro" id="IPR046675">
    <property type="entry name" value="DUF6545"/>
</dbReference>
<dbReference type="AlphaFoldDB" id="A0AAE9B2G7"/>
<gene>
    <name evidence="3" type="ORF">Sipo8835_07605</name>
</gene>
<evidence type="ECO:0000259" key="2">
    <source>
        <dbReference type="Pfam" id="PF20182"/>
    </source>
</evidence>
<dbReference type="Pfam" id="PF20182">
    <property type="entry name" value="DUF6545"/>
    <property type="match status" value="1"/>
</dbReference>
<dbReference type="RefSeq" id="WP_141581287.1">
    <property type="nucleotide sequence ID" value="NZ_SPAZ01000060.1"/>
</dbReference>
<evidence type="ECO:0000256" key="1">
    <source>
        <dbReference type="SAM" id="MobiDB-lite"/>
    </source>
</evidence>
<accession>A0AAE9B2G7</accession>
<feature type="domain" description="DUF6545" evidence="2">
    <location>
        <begin position="159"/>
        <end position="291"/>
    </location>
</feature>
<evidence type="ECO:0000313" key="4">
    <source>
        <dbReference type="Proteomes" id="UP000318720"/>
    </source>
</evidence>
<dbReference type="EMBL" id="SPAZ01000060">
    <property type="protein sequence ID" value="TQE37516.1"/>
    <property type="molecule type" value="Genomic_DNA"/>
</dbReference>
<sequence length="311" mass="34197">MDSRLRTACEERLALLNLPHRFGTGQLCDAVAAWCGKPLIPRPLDTTGFVDAPSGVSIETDEAFFLFYERGTSRLHRLHILAHGISHVLCGQIGSLPWEDGLVPAPRLQPEFGACISGRTRYATADERGAEMMATLIRQRIYRGRQFPTWRPTVTEDCWERRSLTLLDPLWQDLTRVLPHIALDAGADDELDFLLHRKVIEINDGILALRPHRSRAVQHAAAEAVAARQLAGTAEGDAIIEAAILAAALHAAHSESKPDFDPAPPAPGTRDRAGDLRTETTWLRQVSDAYTTDPIVHSVRLMAAIHAPAGK</sequence>
<evidence type="ECO:0000313" key="3">
    <source>
        <dbReference type="EMBL" id="TQE37516.1"/>
    </source>
</evidence>
<organism evidence="3 4">
    <name type="scientific">Streptomyces ipomoeae</name>
    <dbReference type="NCBI Taxonomy" id="103232"/>
    <lineage>
        <taxon>Bacteria</taxon>
        <taxon>Bacillati</taxon>
        <taxon>Actinomycetota</taxon>
        <taxon>Actinomycetes</taxon>
        <taxon>Kitasatosporales</taxon>
        <taxon>Streptomycetaceae</taxon>
        <taxon>Streptomyces</taxon>
    </lineage>
</organism>
<proteinExistence type="predicted"/>
<dbReference type="Proteomes" id="UP000318720">
    <property type="component" value="Unassembled WGS sequence"/>
</dbReference>
<name>A0AAE9B2G7_9ACTN</name>
<feature type="region of interest" description="Disordered" evidence="1">
    <location>
        <begin position="255"/>
        <end position="277"/>
    </location>
</feature>
<comment type="caution">
    <text evidence="3">The sequence shown here is derived from an EMBL/GenBank/DDBJ whole genome shotgun (WGS) entry which is preliminary data.</text>
</comment>